<dbReference type="OrthoDB" id="5453532at2"/>
<dbReference type="Proteomes" id="UP000010808">
    <property type="component" value="Chromosome"/>
</dbReference>
<dbReference type="AlphaFoldDB" id="L0R825"/>
<dbReference type="PATRIC" id="fig|1121451.3.peg.367"/>
<protein>
    <recommendedName>
        <fullName evidence="1">DUF4136 domain-containing protein</fullName>
    </recommendedName>
</protein>
<reference evidence="2 3" key="1">
    <citation type="submission" date="2012-10" db="EMBL/GenBank/DDBJ databases">
        <authorList>
            <person name="Genoscope - CEA"/>
        </authorList>
    </citation>
    <scope>NUCLEOTIDE SEQUENCE [LARGE SCALE GENOMIC DNA]</scope>
    <source>
        <strain evidence="3">AM13 / DSM 14728</strain>
    </source>
</reference>
<name>L0R825_9BACT</name>
<evidence type="ECO:0000313" key="2">
    <source>
        <dbReference type="EMBL" id="CCO22382.1"/>
    </source>
</evidence>
<gene>
    <name evidence="2" type="ORF">DESAM_20091</name>
</gene>
<dbReference type="EMBL" id="FO203522">
    <property type="protein sequence ID" value="CCO22382.1"/>
    <property type="molecule type" value="Genomic_DNA"/>
</dbReference>
<dbReference type="Pfam" id="PF13590">
    <property type="entry name" value="DUF4136"/>
    <property type="match status" value="1"/>
</dbReference>
<accession>L0R825</accession>
<dbReference type="Gene3D" id="3.30.160.670">
    <property type="match status" value="1"/>
</dbReference>
<dbReference type="eggNOG" id="ENOG5031G7F">
    <property type="taxonomic scope" value="Bacteria"/>
</dbReference>
<sequence>MRKLFTIFILVGMMLSGCVYVDMNVDNKPAPGLDFSKFKTFGFKKKSDSKAGLETVLLAAAKSELEAKGFKYNQVSPDFVVLVSFGSKAFMERGVTYKRDAYEYDYISKTNAKIGVVKAADASRLDNTVRIYLMTPEDEGEKTFLWRGSASSVDFEGVGVVGKCLVKGALLKFPTAEGKFREKINVRDCEE</sequence>
<dbReference type="InterPro" id="IPR025411">
    <property type="entry name" value="DUF4136"/>
</dbReference>
<dbReference type="PROSITE" id="PS51257">
    <property type="entry name" value="PROKAR_LIPOPROTEIN"/>
    <property type="match status" value="1"/>
</dbReference>
<evidence type="ECO:0000313" key="3">
    <source>
        <dbReference type="Proteomes" id="UP000010808"/>
    </source>
</evidence>
<evidence type="ECO:0000259" key="1">
    <source>
        <dbReference type="Pfam" id="PF13590"/>
    </source>
</evidence>
<organism evidence="2 3">
    <name type="scientific">Maridesulfovibrio hydrothermalis AM13 = DSM 14728</name>
    <dbReference type="NCBI Taxonomy" id="1121451"/>
    <lineage>
        <taxon>Bacteria</taxon>
        <taxon>Pseudomonadati</taxon>
        <taxon>Thermodesulfobacteriota</taxon>
        <taxon>Desulfovibrionia</taxon>
        <taxon>Desulfovibrionales</taxon>
        <taxon>Desulfovibrionaceae</taxon>
        <taxon>Maridesulfovibrio</taxon>
    </lineage>
</organism>
<feature type="domain" description="DUF4136" evidence="1">
    <location>
        <begin position="30"/>
        <end position="152"/>
    </location>
</feature>
<proteinExistence type="predicted"/>
<dbReference type="RefSeq" id="WP_015334992.1">
    <property type="nucleotide sequence ID" value="NC_020055.1"/>
</dbReference>
<dbReference type="HOGENOM" id="CLU_1425888_0_0_7"/>
<dbReference type="KEGG" id="dhy:DESAM_20091"/>
<keyword evidence="3" id="KW-1185">Reference proteome</keyword>